<evidence type="ECO:0000313" key="5">
    <source>
        <dbReference type="EMBL" id="VVC93150.1"/>
    </source>
</evidence>
<feature type="region of interest" description="Disordered" evidence="3">
    <location>
        <begin position="21"/>
        <end position="54"/>
    </location>
</feature>
<keyword evidence="2" id="KW-0479">Metal-binding</keyword>
<reference evidence="5 6" key="1">
    <citation type="submission" date="2017-07" db="EMBL/GenBank/DDBJ databases">
        <authorList>
            <person name="Talla V."/>
            <person name="Backstrom N."/>
        </authorList>
    </citation>
    <scope>NUCLEOTIDE SEQUENCE [LARGE SCALE GENOMIC DNA]</scope>
</reference>
<keyword evidence="6" id="KW-1185">Reference proteome</keyword>
<evidence type="ECO:0000256" key="3">
    <source>
        <dbReference type="SAM" id="MobiDB-lite"/>
    </source>
</evidence>
<protein>
    <recommendedName>
        <fullName evidence="4">Fumarylacetoacetase-like C-terminal domain-containing protein</fullName>
    </recommendedName>
</protein>
<evidence type="ECO:0000256" key="1">
    <source>
        <dbReference type="ARBA" id="ARBA00010211"/>
    </source>
</evidence>
<evidence type="ECO:0000313" key="6">
    <source>
        <dbReference type="Proteomes" id="UP000324832"/>
    </source>
</evidence>
<dbReference type="InterPro" id="IPR036663">
    <property type="entry name" value="Fumarylacetoacetase_C_sf"/>
</dbReference>
<evidence type="ECO:0000259" key="4">
    <source>
        <dbReference type="Pfam" id="PF01557"/>
    </source>
</evidence>
<proteinExistence type="inferred from homology"/>
<evidence type="ECO:0000256" key="2">
    <source>
        <dbReference type="ARBA" id="ARBA00022723"/>
    </source>
</evidence>
<dbReference type="PANTHER" id="PTHR42796">
    <property type="entry name" value="FUMARYLACETOACETATE HYDROLASE DOMAIN-CONTAINING PROTEIN 2A-RELATED"/>
    <property type="match status" value="1"/>
</dbReference>
<name>A0A5E4Q5Y2_9NEOP</name>
<dbReference type="GO" id="GO:0003824">
    <property type="term" value="F:catalytic activity"/>
    <property type="evidence" value="ECO:0007669"/>
    <property type="project" value="InterPro"/>
</dbReference>
<organism evidence="5 6">
    <name type="scientific">Leptidea sinapis</name>
    <dbReference type="NCBI Taxonomy" id="189913"/>
    <lineage>
        <taxon>Eukaryota</taxon>
        <taxon>Metazoa</taxon>
        <taxon>Ecdysozoa</taxon>
        <taxon>Arthropoda</taxon>
        <taxon>Hexapoda</taxon>
        <taxon>Insecta</taxon>
        <taxon>Pterygota</taxon>
        <taxon>Neoptera</taxon>
        <taxon>Endopterygota</taxon>
        <taxon>Lepidoptera</taxon>
        <taxon>Glossata</taxon>
        <taxon>Ditrysia</taxon>
        <taxon>Papilionoidea</taxon>
        <taxon>Pieridae</taxon>
        <taxon>Dismorphiinae</taxon>
        <taxon>Leptidea</taxon>
    </lineage>
</organism>
<dbReference type="Gene3D" id="3.90.850.10">
    <property type="entry name" value="Fumarylacetoacetase-like, C-terminal domain"/>
    <property type="match status" value="1"/>
</dbReference>
<dbReference type="GO" id="GO:0046872">
    <property type="term" value="F:metal ion binding"/>
    <property type="evidence" value="ECO:0007669"/>
    <property type="project" value="UniProtKB-KW"/>
</dbReference>
<feature type="domain" description="Fumarylacetoacetase-like C-terminal" evidence="4">
    <location>
        <begin position="62"/>
        <end position="108"/>
    </location>
</feature>
<dbReference type="PANTHER" id="PTHR42796:SF4">
    <property type="entry name" value="FUMARYLACETOACETATE HYDROLASE DOMAIN-CONTAINING PROTEIN 2A"/>
    <property type="match status" value="1"/>
</dbReference>
<dbReference type="GO" id="GO:0044281">
    <property type="term" value="P:small molecule metabolic process"/>
    <property type="evidence" value="ECO:0007669"/>
    <property type="project" value="UniProtKB-ARBA"/>
</dbReference>
<dbReference type="AlphaFoldDB" id="A0A5E4Q5Y2"/>
<dbReference type="InterPro" id="IPR051121">
    <property type="entry name" value="FAH"/>
</dbReference>
<accession>A0A5E4Q5Y2</accession>
<sequence>VIFSVNGYFLSYWTVCHHQRRGTRPTEPAGLVQSERGSQTVEPHGPVGAQDTGRHRSPVFVMTLYPGDILLTGTPGGVGMYRSPPEYLKPGDVILSEIENIGVLETKVERFTCPC</sequence>
<dbReference type="Proteomes" id="UP000324832">
    <property type="component" value="Unassembled WGS sequence"/>
</dbReference>
<comment type="similarity">
    <text evidence="1">Belongs to the FAH family.</text>
</comment>
<dbReference type="EMBL" id="FZQP02001543">
    <property type="protein sequence ID" value="VVC93150.1"/>
    <property type="molecule type" value="Genomic_DNA"/>
</dbReference>
<gene>
    <name evidence="5" type="ORF">LSINAPIS_LOCUS5400</name>
</gene>
<feature type="non-terminal residue" evidence="5">
    <location>
        <position position="1"/>
    </location>
</feature>
<dbReference type="InterPro" id="IPR011234">
    <property type="entry name" value="Fumarylacetoacetase-like_C"/>
</dbReference>
<dbReference type="SUPFAM" id="SSF56529">
    <property type="entry name" value="FAH"/>
    <property type="match status" value="1"/>
</dbReference>
<dbReference type="Pfam" id="PF01557">
    <property type="entry name" value="FAA_hydrolase"/>
    <property type="match status" value="1"/>
</dbReference>